<gene>
    <name evidence="7" type="ORF">MSPICULIGERA_LOCUS25827</name>
</gene>
<dbReference type="GO" id="GO:0005737">
    <property type="term" value="C:cytoplasm"/>
    <property type="evidence" value="ECO:0007669"/>
    <property type="project" value="TreeGrafter"/>
</dbReference>
<dbReference type="Pfam" id="PF15280">
    <property type="entry name" value="BORA_N"/>
    <property type="match status" value="1"/>
</dbReference>
<dbReference type="GO" id="GO:0051301">
    <property type="term" value="P:cell division"/>
    <property type="evidence" value="ECO:0007669"/>
    <property type="project" value="UniProtKB-KW"/>
</dbReference>
<comment type="caution">
    <text evidence="7">The sequence shown here is derived from an EMBL/GenBank/DDBJ whole genome shotgun (WGS) entry which is preliminary data.</text>
</comment>
<feature type="non-terminal residue" evidence="7">
    <location>
        <position position="1"/>
    </location>
</feature>
<dbReference type="GO" id="GO:0007088">
    <property type="term" value="P:regulation of mitotic nuclear division"/>
    <property type="evidence" value="ECO:0007669"/>
    <property type="project" value="TreeGrafter"/>
</dbReference>
<evidence type="ECO:0000256" key="5">
    <source>
        <dbReference type="ARBA" id="ARBA00023306"/>
    </source>
</evidence>
<evidence type="ECO:0000256" key="3">
    <source>
        <dbReference type="ARBA" id="ARBA00022618"/>
    </source>
</evidence>
<comment type="similarity">
    <text evidence="1">Belongs to the BORA family.</text>
</comment>
<keyword evidence="8" id="KW-1185">Reference proteome</keyword>
<evidence type="ECO:0000256" key="2">
    <source>
        <dbReference type="ARBA" id="ARBA00020055"/>
    </source>
</evidence>
<evidence type="ECO:0000313" key="7">
    <source>
        <dbReference type="EMBL" id="CAJ0587874.1"/>
    </source>
</evidence>
<dbReference type="InterPro" id="IPR023252">
    <property type="entry name" value="Aurora_borealis_protein"/>
</dbReference>
<sequence>MEESWLSENGELSGLEKARRDGAANLNSTALLDNSNRLEDERKKLNLSPILRPRTPMAYLSRSSSKIEEDESFVTSDGFQPEYSIPEESSPCTSTPNQKRRGKYECPFDNHLSRFLYTTMSPSIFNIENTPPTPSTPRLASFWDLDQSSRLNPANITEEDIIKSTESPNPERLRREQEEKDLYWKRGLHYIPSPEGTYPIPMHSETPLSDIARVRAATFAAAAGSMSRAQQDSDSPPRRSVLKRKVSSFRMFAPPKKRHCATQTALTIGVHVDFDFESILGPSSVYAEAEVEAGEEFELNSSVGSLRRRLFEDDSFTNDVNDLSQDLHSTSTSPLLNPEGEPPRDFFDIKADLDGETSQLPLTFDLSPIRSRSPDC</sequence>
<evidence type="ECO:0000256" key="6">
    <source>
        <dbReference type="SAM" id="MobiDB-lite"/>
    </source>
</evidence>
<evidence type="ECO:0000256" key="1">
    <source>
        <dbReference type="ARBA" id="ARBA00010963"/>
    </source>
</evidence>
<reference evidence="7" key="1">
    <citation type="submission" date="2023-06" db="EMBL/GenBank/DDBJ databases">
        <authorList>
            <person name="Delattre M."/>
        </authorList>
    </citation>
    <scope>NUCLEOTIDE SEQUENCE</scope>
    <source>
        <strain evidence="7">AF72</strain>
    </source>
</reference>
<dbReference type="EMBL" id="CATQJA010002710">
    <property type="protein sequence ID" value="CAJ0587874.1"/>
    <property type="molecule type" value="Genomic_DNA"/>
</dbReference>
<dbReference type="GO" id="GO:0005634">
    <property type="term" value="C:nucleus"/>
    <property type="evidence" value="ECO:0007669"/>
    <property type="project" value="TreeGrafter"/>
</dbReference>
<dbReference type="PANTHER" id="PTHR14728:SF2">
    <property type="entry name" value="PROTEIN AURORA BOREALIS"/>
    <property type="match status" value="1"/>
</dbReference>
<evidence type="ECO:0000256" key="4">
    <source>
        <dbReference type="ARBA" id="ARBA00022776"/>
    </source>
</evidence>
<dbReference type="AlphaFoldDB" id="A0AA36GJ33"/>
<dbReference type="GO" id="GO:0060236">
    <property type="term" value="P:regulation of mitotic spindle organization"/>
    <property type="evidence" value="ECO:0007669"/>
    <property type="project" value="TreeGrafter"/>
</dbReference>
<organism evidence="7 8">
    <name type="scientific">Mesorhabditis spiculigera</name>
    <dbReference type="NCBI Taxonomy" id="96644"/>
    <lineage>
        <taxon>Eukaryota</taxon>
        <taxon>Metazoa</taxon>
        <taxon>Ecdysozoa</taxon>
        <taxon>Nematoda</taxon>
        <taxon>Chromadorea</taxon>
        <taxon>Rhabditida</taxon>
        <taxon>Rhabditina</taxon>
        <taxon>Rhabditomorpha</taxon>
        <taxon>Rhabditoidea</taxon>
        <taxon>Rhabditidae</taxon>
        <taxon>Mesorhabditinae</taxon>
        <taxon>Mesorhabditis</taxon>
    </lineage>
</organism>
<evidence type="ECO:0000313" key="8">
    <source>
        <dbReference type="Proteomes" id="UP001177023"/>
    </source>
</evidence>
<protein>
    <recommendedName>
        <fullName evidence="2">Protein aurora borealis</fullName>
    </recommendedName>
</protein>
<dbReference type="PANTHER" id="PTHR14728">
    <property type="entry name" value="PROTEIN AURORA BOREALIS"/>
    <property type="match status" value="1"/>
</dbReference>
<dbReference type="Proteomes" id="UP001177023">
    <property type="component" value="Unassembled WGS sequence"/>
</dbReference>
<keyword evidence="5" id="KW-0131">Cell cycle</keyword>
<name>A0AA36GJ33_9BILA</name>
<dbReference type="GO" id="GO:0019901">
    <property type="term" value="F:protein kinase binding"/>
    <property type="evidence" value="ECO:0007669"/>
    <property type="project" value="TreeGrafter"/>
</dbReference>
<proteinExistence type="inferred from homology"/>
<feature type="region of interest" description="Disordered" evidence="6">
    <location>
        <begin position="60"/>
        <end position="103"/>
    </location>
</feature>
<accession>A0AA36GJ33</accession>
<keyword evidence="3" id="KW-0132">Cell division</keyword>
<feature type="compositionally biased region" description="Polar residues" evidence="6">
    <location>
        <begin position="321"/>
        <end position="335"/>
    </location>
</feature>
<feature type="region of interest" description="Disordered" evidence="6">
    <location>
        <begin position="321"/>
        <end position="349"/>
    </location>
</feature>
<keyword evidence="4" id="KW-0498">Mitosis</keyword>